<comment type="caution">
    <text evidence="2">The sequence shown here is derived from an EMBL/GenBank/DDBJ whole genome shotgun (WGS) entry which is preliminary data.</text>
</comment>
<dbReference type="PANTHER" id="PTHR43305:SF1">
    <property type="entry name" value="FAMILY N-ACETYLTRANSFERASE, PUTATIVE (AFU_ORTHOLOGUE AFUA_2G01380)-RELATED"/>
    <property type="match status" value="1"/>
</dbReference>
<dbReference type="AlphaFoldDB" id="A0A4V2SQ56"/>
<dbReference type="RefSeq" id="WP_132707397.1">
    <property type="nucleotide sequence ID" value="NZ_JACIGF010000002.1"/>
</dbReference>
<sequence length="156" mass="16852">MQADGIFSAQPDHMAVVARLFRDYQAELGIDLCFQGFAAELAGLPGVYAPPAGALLLAWAGGEAVGVVGLKPLEPPEVAEMKRLYVVPSARGAGVAEALCLRIEGAARLAGYRRLKLDTLARLDAANRLYQRLGYRPTAPYSYNPEADIRYFEKAL</sequence>
<dbReference type="SUPFAM" id="SSF55729">
    <property type="entry name" value="Acyl-CoA N-acyltransferases (Nat)"/>
    <property type="match status" value="1"/>
</dbReference>
<dbReference type="InterPro" id="IPR000182">
    <property type="entry name" value="GNAT_dom"/>
</dbReference>
<feature type="domain" description="N-acetyltransferase" evidence="1">
    <location>
        <begin position="4"/>
        <end position="156"/>
    </location>
</feature>
<dbReference type="InParanoid" id="A0A4V2SQ56"/>
<dbReference type="CDD" id="cd04301">
    <property type="entry name" value="NAT_SF"/>
    <property type="match status" value="1"/>
</dbReference>
<evidence type="ECO:0000313" key="2">
    <source>
        <dbReference type="EMBL" id="TCP37746.1"/>
    </source>
</evidence>
<dbReference type="PROSITE" id="PS51186">
    <property type="entry name" value="GNAT"/>
    <property type="match status" value="1"/>
</dbReference>
<dbReference type="PANTHER" id="PTHR43305">
    <property type="entry name" value="FAMILY N-ACETYLTRANSFERASE, PUTATIVE (AFU_ORTHOLOGUE AFUA_2G01380)-RELATED"/>
    <property type="match status" value="1"/>
</dbReference>
<name>A0A4V2SQ56_RHOSA</name>
<dbReference type="OrthoDB" id="2436196at2"/>
<reference evidence="2 3" key="1">
    <citation type="submission" date="2019-03" db="EMBL/GenBank/DDBJ databases">
        <title>Genomic Encyclopedia of Type Strains, Phase IV (KMG-IV): sequencing the most valuable type-strain genomes for metagenomic binning, comparative biology and taxonomic classification.</title>
        <authorList>
            <person name="Goeker M."/>
        </authorList>
    </citation>
    <scope>NUCLEOTIDE SEQUENCE [LARGE SCALE GENOMIC DNA]</scope>
    <source>
        <strain evidence="2 3">DSM 2132</strain>
    </source>
</reference>
<dbReference type="Proteomes" id="UP000295399">
    <property type="component" value="Unassembled WGS sequence"/>
</dbReference>
<dbReference type="EMBL" id="SLXO01000002">
    <property type="protein sequence ID" value="TCP37746.1"/>
    <property type="molecule type" value="Genomic_DNA"/>
</dbReference>
<dbReference type="InterPro" id="IPR016181">
    <property type="entry name" value="Acyl_CoA_acyltransferase"/>
</dbReference>
<dbReference type="Pfam" id="PF00583">
    <property type="entry name" value="Acetyltransf_1"/>
    <property type="match status" value="1"/>
</dbReference>
<evidence type="ECO:0000313" key="3">
    <source>
        <dbReference type="Proteomes" id="UP000295399"/>
    </source>
</evidence>
<gene>
    <name evidence="2" type="ORF">EV659_102152</name>
</gene>
<protein>
    <submittedName>
        <fullName evidence="2">Acetyltransferase (GNAT) family protein</fullName>
    </submittedName>
</protein>
<keyword evidence="3" id="KW-1185">Reference proteome</keyword>
<dbReference type="InterPro" id="IPR052777">
    <property type="entry name" value="Acetyltransferase_Enz"/>
</dbReference>
<accession>A0A4V2SQ56</accession>
<dbReference type="FunCoup" id="A0A4V2SQ56">
    <property type="interactions" value="33"/>
</dbReference>
<keyword evidence="2" id="KW-0808">Transferase</keyword>
<dbReference type="GO" id="GO:0016747">
    <property type="term" value="F:acyltransferase activity, transferring groups other than amino-acyl groups"/>
    <property type="evidence" value="ECO:0007669"/>
    <property type="project" value="InterPro"/>
</dbReference>
<organism evidence="2 3">
    <name type="scientific">Rhodothalassium salexigens DSM 2132</name>
    <dbReference type="NCBI Taxonomy" id="1188247"/>
    <lineage>
        <taxon>Bacteria</taxon>
        <taxon>Pseudomonadati</taxon>
        <taxon>Pseudomonadota</taxon>
        <taxon>Alphaproteobacteria</taxon>
        <taxon>Rhodothalassiales</taxon>
        <taxon>Rhodothalassiaceae</taxon>
        <taxon>Rhodothalassium</taxon>
    </lineage>
</organism>
<proteinExistence type="predicted"/>
<evidence type="ECO:0000259" key="1">
    <source>
        <dbReference type="PROSITE" id="PS51186"/>
    </source>
</evidence>
<dbReference type="Gene3D" id="3.40.630.30">
    <property type="match status" value="1"/>
</dbReference>